<dbReference type="EMBL" id="CP048659">
    <property type="protein sequence ID" value="QOW45748.1"/>
    <property type="molecule type" value="Genomic_DNA"/>
</dbReference>
<protein>
    <submittedName>
        <fullName evidence="1">Uncharacterized protein</fullName>
    </submittedName>
</protein>
<dbReference type="Proteomes" id="UP000593966">
    <property type="component" value="Chromosome"/>
</dbReference>
<gene>
    <name evidence="1" type="ORF">G0028_07490</name>
</gene>
<evidence type="ECO:0000313" key="1">
    <source>
        <dbReference type="EMBL" id="QOW45748.1"/>
    </source>
</evidence>
<keyword evidence="2" id="KW-1185">Reference proteome</keyword>
<proteinExistence type="predicted"/>
<name>A0A7S6VVU4_9GAMM</name>
<reference evidence="1 2" key="1">
    <citation type="submission" date="2020-02" db="EMBL/GenBank/DDBJ databases">
        <title>Tigecycline-resistant Acinetobacter species from pigs and migratory birds.</title>
        <authorList>
            <person name="Chen C."/>
            <person name="Sun J."/>
            <person name="Liao X.-P."/>
            <person name="Liu Y.-H."/>
        </authorList>
    </citation>
    <scope>NUCLEOTIDE SEQUENCE [LARGE SCALE GENOMIC DNA]</scope>
    <source>
        <strain evidence="1 2">YH12207_T</strain>
    </source>
</reference>
<dbReference type="RefSeq" id="WP_180045370.1">
    <property type="nucleotide sequence ID" value="NZ_CP048659.1"/>
</dbReference>
<accession>A0A7S6VVU4</accession>
<evidence type="ECO:0000313" key="2">
    <source>
        <dbReference type="Proteomes" id="UP000593966"/>
    </source>
</evidence>
<sequence length="71" mass="8487">MEFIKMKIVQNRKEWRYNTVMQLIEARKLIVDEAVAEAKELEKYVFQDDFIVEIDNEKQKHALEGLIKSMA</sequence>
<organism evidence="1 2">
    <name type="scientific">Acinetobacter piscicola</name>
    <dbReference type="NCBI Taxonomy" id="2006115"/>
    <lineage>
        <taxon>Bacteria</taxon>
        <taxon>Pseudomonadati</taxon>
        <taxon>Pseudomonadota</taxon>
        <taxon>Gammaproteobacteria</taxon>
        <taxon>Moraxellales</taxon>
        <taxon>Moraxellaceae</taxon>
        <taxon>Acinetobacter</taxon>
    </lineage>
</organism>
<dbReference type="AlphaFoldDB" id="A0A7S6VVU4"/>